<dbReference type="AlphaFoldDB" id="J0PAP3"/>
<evidence type="ECO:0000313" key="1">
    <source>
        <dbReference type="EMBL" id="EJF54677.1"/>
    </source>
</evidence>
<sequence length="231" mass="27263">MYQNPNWIALRNFFYTDTRGSFKKMYQLSTDHLSKLRIKAATDPAIQDILIFFEPFYLTFLEQYERSIDGRTAYHAKTAEFMALLGEVTGPMLRRWAAEIQMTYDSKSRQYKSFFPQGRTIFSRAKLDDRIQLVKTLGRSLVRDSQLVHLGRTVLLYGQQLEDLRDEQQGLEYSYSNNSTLLEQHREELSLGLFASFARLEFHYYRDIKQVADFYELKYFRTASVVKSSVE</sequence>
<protein>
    <submittedName>
        <fullName evidence="1">Uncharacterized protein</fullName>
    </submittedName>
</protein>
<dbReference type="Proteomes" id="UP000005113">
    <property type="component" value="Unassembled WGS sequence"/>
</dbReference>
<reference evidence="2" key="1">
    <citation type="journal article" date="2012" name="Stand. Genomic Sci.">
        <title>Permanent draft genome sequence of the gliding predator Saprospira grandis strain Sa g1 (= HR1).</title>
        <authorList>
            <person name="Mavromatis K."/>
            <person name="Chertkov O."/>
            <person name="Lapidus A."/>
            <person name="Nolan M."/>
            <person name="Lucas S."/>
            <person name="Tice H."/>
            <person name="Del Rio T.G."/>
            <person name="Cheng J.F."/>
            <person name="Han C."/>
            <person name="Tapia R."/>
            <person name="Bruce D."/>
            <person name="Goodwin L.A."/>
            <person name="Pitluck S."/>
            <person name="Huntemann M."/>
            <person name="Liolios K."/>
            <person name="Pagani I."/>
            <person name="Ivanova N."/>
            <person name="Mikhailova N."/>
            <person name="Pati A."/>
            <person name="Chen A."/>
            <person name="Palaniappan K."/>
            <person name="Land M."/>
            <person name="Brambilla E.M."/>
            <person name="Rohde M."/>
            <person name="Spring S."/>
            <person name="Goker M."/>
            <person name="Detter J.C."/>
            <person name="Bristow J."/>
            <person name="Eisen J.A."/>
            <person name="Markowitz V."/>
            <person name="Hugenholtz P."/>
            <person name="Kyrpides N.C."/>
            <person name="Klenk H.P."/>
            <person name="Woyke T."/>
        </authorList>
    </citation>
    <scope>NUCLEOTIDE SEQUENCE [LARGE SCALE GENOMIC DNA]</scope>
    <source>
        <strain evidence="2">DSM 2844</strain>
    </source>
</reference>
<gene>
    <name evidence="1" type="ORF">SapgrDRAFT_3028</name>
</gene>
<organism evidence="1 2">
    <name type="scientific">Saprospira grandis DSM 2844</name>
    <dbReference type="NCBI Taxonomy" id="694433"/>
    <lineage>
        <taxon>Bacteria</taxon>
        <taxon>Pseudomonadati</taxon>
        <taxon>Bacteroidota</taxon>
        <taxon>Saprospiria</taxon>
        <taxon>Saprospirales</taxon>
        <taxon>Saprospiraceae</taxon>
        <taxon>Saprospira</taxon>
    </lineage>
</organism>
<dbReference type="EMBL" id="JH719942">
    <property type="protein sequence ID" value="EJF54677.1"/>
    <property type="molecule type" value="Genomic_DNA"/>
</dbReference>
<name>J0PAP3_9BACT</name>
<dbReference type="RefSeq" id="WP_002660477.1">
    <property type="nucleotide sequence ID" value="NZ_JH719942.1"/>
</dbReference>
<proteinExistence type="predicted"/>
<evidence type="ECO:0000313" key="2">
    <source>
        <dbReference type="Proteomes" id="UP000005113"/>
    </source>
</evidence>
<accession>J0PAP3</accession>
<dbReference type="HOGENOM" id="CLU_074818_0_0_10"/>